<feature type="coiled-coil region" evidence="1">
    <location>
        <begin position="45"/>
        <end position="97"/>
    </location>
</feature>
<dbReference type="AlphaFoldDB" id="A0A5E4Q780"/>
<feature type="non-terminal residue" evidence="2">
    <location>
        <position position="272"/>
    </location>
</feature>
<evidence type="ECO:0000256" key="1">
    <source>
        <dbReference type="SAM" id="Coils"/>
    </source>
</evidence>
<dbReference type="EMBL" id="FZQP02001892">
    <property type="protein sequence ID" value="VVC94162.1"/>
    <property type="molecule type" value="Genomic_DNA"/>
</dbReference>
<accession>A0A5E4Q780</accession>
<sequence>YKEEQARRKVIALQGDVDSVRGLTIEVERAMRAELAALKDQMTPLDKLREEKMQLINSLDGCKDMCDKNMQKRVDELKKKREELLELQNRVIACQCKLPQDVAVEVKRTPSFAALCKCSVEDKLTESCSCTSLRSQLLSNLFADLFRGLQSELGGAGAAMPCELLKCLEDRHNWDKASQLKTNLRRYFANLLVGELDIAIATSIEKYHARWVGECCVDSVRQISERSDEDYEGLQERVIERRAQKLATKLAEQVFKEKSDQLEKKAKDIVAS</sequence>
<name>A0A5E4Q780_9NEOP</name>
<organism evidence="2 3">
    <name type="scientific">Leptidea sinapis</name>
    <dbReference type="NCBI Taxonomy" id="189913"/>
    <lineage>
        <taxon>Eukaryota</taxon>
        <taxon>Metazoa</taxon>
        <taxon>Ecdysozoa</taxon>
        <taxon>Arthropoda</taxon>
        <taxon>Hexapoda</taxon>
        <taxon>Insecta</taxon>
        <taxon>Pterygota</taxon>
        <taxon>Neoptera</taxon>
        <taxon>Endopterygota</taxon>
        <taxon>Lepidoptera</taxon>
        <taxon>Glossata</taxon>
        <taxon>Ditrysia</taxon>
        <taxon>Papilionoidea</taxon>
        <taxon>Pieridae</taxon>
        <taxon>Dismorphiinae</taxon>
        <taxon>Leptidea</taxon>
    </lineage>
</organism>
<reference evidence="2 3" key="1">
    <citation type="submission" date="2017-07" db="EMBL/GenBank/DDBJ databases">
        <authorList>
            <person name="Talla V."/>
            <person name="Backstrom N."/>
        </authorList>
    </citation>
    <scope>NUCLEOTIDE SEQUENCE [LARGE SCALE GENOMIC DNA]</scope>
</reference>
<evidence type="ECO:0000313" key="2">
    <source>
        <dbReference type="EMBL" id="VVC94162.1"/>
    </source>
</evidence>
<protein>
    <submittedName>
        <fullName evidence="2">Uncharacterized protein</fullName>
    </submittedName>
</protein>
<gene>
    <name evidence="2" type="ORF">LSINAPIS_LOCUS6173</name>
</gene>
<dbReference type="Proteomes" id="UP000324832">
    <property type="component" value="Unassembled WGS sequence"/>
</dbReference>
<keyword evidence="1" id="KW-0175">Coiled coil</keyword>
<proteinExistence type="predicted"/>
<feature type="non-terminal residue" evidence="2">
    <location>
        <position position="1"/>
    </location>
</feature>
<keyword evidence="3" id="KW-1185">Reference proteome</keyword>
<evidence type="ECO:0000313" key="3">
    <source>
        <dbReference type="Proteomes" id="UP000324832"/>
    </source>
</evidence>